<sequence>MCACGLLSKGLAASALFGHEQGVFTGA</sequence>
<dbReference type="AlphaFoldDB" id="A0A9D1UY33"/>
<evidence type="ECO:0000259" key="1">
    <source>
        <dbReference type="Pfam" id="PF00158"/>
    </source>
</evidence>
<gene>
    <name evidence="2" type="ORF">H9863_00310</name>
</gene>
<reference evidence="2" key="2">
    <citation type="submission" date="2021-04" db="EMBL/GenBank/DDBJ databases">
        <authorList>
            <person name="Gilroy R."/>
        </authorList>
    </citation>
    <scope>NUCLEOTIDE SEQUENCE</scope>
    <source>
        <strain evidence="2">23274</strain>
    </source>
</reference>
<reference evidence="2" key="1">
    <citation type="journal article" date="2021" name="PeerJ">
        <title>Extensive microbial diversity within the chicken gut microbiome revealed by metagenomics and culture.</title>
        <authorList>
            <person name="Gilroy R."/>
            <person name="Ravi A."/>
            <person name="Getino M."/>
            <person name="Pursley I."/>
            <person name="Horton D.L."/>
            <person name="Alikhan N.F."/>
            <person name="Baker D."/>
            <person name="Gharbi K."/>
            <person name="Hall N."/>
            <person name="Watson M."/>
            <person name="Adriaenssens E.M."/>
            <person name="Foster-Nyarko E."/>
            <person name="Jarju S."/>
            <person name="Secka A."/>
            <person name="Antonio M."/>
            <person name="Oren A."/>
            <person name="Chaudhuri R.R."/>
            <person name="La Ragione R."/>
            <person name="Hildebrand F."/>
            <person name="Pallen M.J."/>
        </authorList>
    </citation>
    <scope>NUCLEOTIDE SEQUENCE</scope>
    <source>
        <strain evidence="2">23274</strain>
    </source>
</reference>
<dbReference type="EMBL" id="DXFT01000006">
    <property type="protein sequence ID" value="HIX02548.1"/>
    <property type="molecule type" value="Genomic_DNA"/>
</dbReference>
<comment type="caution">
    <text evidence="2">The sequence shown here is derived from an EMBL/GenBank/DDBJ whole genome shotgun (WGS) entry which is preliminary data.</text>
</comment>
<accession>A0A9D1UY33</accession>
<dbReference type="GO" id="GO:0006355">
    <property type="term" value="P:regulation of DNA-templated transcription"/>
    <property type="evidence" value="ECO:0007669"/>
    <property type="project" value="InterPro"/>
</dbReference>
<dbReference type="GO" id="GO:0005524">
    <property type="term" value="F:ATP binding"/>
    <property type="evidence" value="ECO:0007669"/>
    <property type="project" value="InterPro"/>
</dbReference>
<protein>
    <submittedName>
        <fullName evidence="2">Sigma-54 factor interaction domain-containing protein</fullName>
    </submittedName>
</protein>
<feature type="domain" description="Sigma-54 factor interaction" evidence="1">
    <location>
        <begin position="3"/>
        <end position="27"/>
    </location>
</feature>
<dbReference type="Proteomes" id="UP000824202">
    <property type="component" value="Unassembled WGS sequence"/>
</dbReference>
<name>A0A9D1UY33_9BACT</name>
<dbReference type="InterPro" id="IPR002078">
    <property type="entry name" value="Sigma_54_int"/>
</dbReference>
<evidence type="ECO:0000313" key="3">
    <source>
        <dbReference type="Proteomes" id="UP000824202"/>
    </source>
</evidence>
<evidence type="ECO:0000313" key="2">
    <source>
        <dbReference type="EMBL" id="HIX02548.1"/>
    </source>
</evidence>
<dbReference type="Pfam" id="PF00158">
    <property type="entry name" value="Sigma54_activat"/>
    <property type="match status" value="1"/>
</dbReference>
<organism evidence="2 3">
    <name type="scientific">Candidatus Odoribacter faecigallinarum</name>
    <dbReference type="NCBI Taxonomy" id="2838706"/>
    <lineage>
        <taxon>Bacteria</taxon>
        <taxon>Pseudomonadati</taxon>
        <taxon>Bacteroidota</taxon>
        <taxon>Bacteroidia</taxon>
        <taxon>Bacteroidales</taxon>
        <taxon>Odoribacteraceae</taxon>
        <taxon>Odoribacter</taxon>
    </lineage>
</organism>
<proteinExistence type="predicted"/>